<accession>Q9YW86</accession>
<name>Q9YW86_MSEPV</name>
<dbReference type="GeneID" id="1449871"/>
<proteinExistence type="predicted"/>
<organism evidence="1 2">
    <name type="scientific">Melanoplus sanguinipes entomopoxvirus</name>
    <name type="common">MsEPV</name>
    <dbReference type="NCBI Taxonomy" id="83191"/>
    <lineage>
        <taxon>Viruses</taxon>
        <taxon>Varidnaviria</taxon>
        <taxon>Bamfordvirae</taxon>
        <taxon>Nucleocytoviricota</taxon>
        <taxon>Pokkesviricetes</taxon>
        <taxon>Chitovirales</taxon>
        <taxon>Poxviridae</taxon>
        <taxon>Entomopoxvirinae</taxon>
        <taxon>Deltaentomopoxvirus</taxon>
        <taxon>Deltaentomopoxvirus msanguinipes</taxon>
    </lineage>
</organism>
<keyword evidence="2" id="KW-1185">Reference proteome</keyword>
<organismHost>
    <name type="scientific">Melanoplus sanguinipes</name>
    <name type="common">Migratory grasshopper</name>
    <dbReference type="NCBI Taxonomy" id="65742"/>
</organismHost>
<evidence type="ECO:0000313" key="2">
    <source>
        <dbReference type="Proteomes" id="UP000172353"/>
    </source>
</evidence>
<protein>
    <submittedName>
        <fullName evidence="1">Uncharacterized protein</fullName>
    </submittedName>
</protein>
<dbReference type="KEGG" id="vg:1449871"/>
<reference evidence="1 2" key="1">
    <citation type="journal article" date="1999" name="J. Virol.">
        <title>The genome of Melanoplus sanguinipes entomopoxvirus.</title>
        <authorList>
            <person name="Afonso C.L."/>
            <person name="Tulman E.R."/>
            <person name="Lu Z."/>
            <person name="Oma E."/>
            <person name="Kutish G.F."/>
            <person name="Rock D.L."/>
        </authorList>
    </citation>
    <scope>NUCLEOTIDE SEQUENCE [LARGE SCALE GENOMIC DNA]</scope>
    <source>
        <strain evidence="1">Tucson</strain>
    </source>
</reference>
<gene>
    <name evidence="1" type="primary">MSV006</name>
</gene>
<dbReference type="EMBL" id="AF063866">
    <property type="protein sequence ID" value="AAC97608.1"/>
    <property type="molecule type" value="Genomic_DNA"/>
</dbReference>
<dbReference type="RefSeq" id="NP_048077.1">
    <property type="nucleotide sequence ID" value="NC_001993.1"/>
</dbReference>
<sequence>MFESLFSDMCNILRLINDSKNVKFLILQEIHFNSINDISNVHSYIFEFLLPDTSNILILINGSKNLKSIISQSLQ</sequence>
<dbReference type="PIR" id="T28167">
    <property type="entry name" value="T28167"/>
</dbReference>
<evidence type="ECO:0000313" key="1">
    <source>
        <dbReference type="EMBL" id="AAC97608.1"/>
    </source>
</evidence>
<dbReference type="Proteomes" id="UP000172353">
    <property type="component" value="Segment"/>
</dbReference>